<evidence type="ECO:0000313" key="1">
    <source>
        <dbReference type="EMBL" id="KKK66251.1"/>
    </source>
</evidence>
<proteinExistence type="predicted"/>
<organism evidence="1">
    <name type="scientific">marine sediment metagenome</name>
    <dbReference type="NCBI Taxonomy" id="412755"/>
    <lineage>
        <taxon>unclassified sequences</taxon>
        <taxon>metagenomes</taxon>
        <taxon>ecological metagenomes</taxon>
    </lineage>
</organism>
<dbReference type="AlphaFoldDB" id="A0A0F9A242"/>
<name>A0A0F9A242_9ZZZZ</name>
<accession>A0A0F9A242</accession>
<dbReference type="EMBL" id="LAZR01060165">
    <property type="protein sequence ID" value="KKK66251.1"/>
    <property type="molecule type" value="Genomic_DNA"/>
</dbReference>
<gene>
    <name evidence="1" type="ORF">LCGC14_2965960</name>
</gene>
<protein>
    <submittedName>
        <fullName evidence="1">Uncharacterized protein</fullName>
    </submittedName>
</protein>
<reference evidence="1" key="1">
    <citation type="journal article" date="2015" name="Nature">
        <title>Complex archaea that bridge the gap between prokaryotes and eukaryotes.</title>
        <authorList>
            <person name="Spang A."/>
            <person name="Saw J.H."/>
            <person name="Jorgensen S.L."/>
            <person name="Zaremba-Niedzwiedzka K."/>
            <person name="Martijn J."/>
            <person name="Lind A.E."/>
            <person name="van Eijk R."/>
            <person name="Schleper C."/>
            <person name="Guy L."/>
            <person name="Ettema T.J."/>
        </authorList>
    </citation>
    <scope>NUCLEOTIDE SEQUENCE</scope>
</reference>
<sequence>GIEMATCIQCNKGWNSWGSNENLCSDMCESAYSYNLRSIVKSIVASITLHQAKTLYSLIGDEYLFHKAFAEEFENKL</sequence>
<comment type="caution">
    <text evidence="1">The sequence shown here is derived from an EMBL/GenBank/DDBJ whole genome shotgun (WGS) entry which is preliminary data.</text>
</comment>
<feature type="non-terminal residue" evidence="1">
    <location>
        <position position="1"/>
    </location>
</feature>